<dbReference type="InterPro" id="IPR047863">
    <property type="entry name" value="Ribosomal_uS8_CS"/>
</dbReference>
<comment type="similarity">
    <text evidence="2 6">Belongs to the universal ribosomal protein uS8 family.</text>
</comment>
<evidence type="ECO:0000256" key="5">
    <source>
        <dbReference type="ARBA" id="ARBA00035153"/>
    </source>
</evidence>
<reference evidence="7" key="1">
    <citation type="submission" date="2018-05" db="EMBL/GenBank/DDBJ databases">
        <authorList>
            <person name="Khan A.L."/>
            <person name="Khan A."/>
            <person name="Asaf S."/>
            <person name="Al-Harrasi A."/>
        </authorList>
    </citation>
    <scope>NUCLEOTIDE SEQUENCE</scope>
</reference>
<gene>
    <name evidence="7" type="primary">rps8</name>
</gene>
<keyword evidence="3 6" id="KW-0689">Ribosomal protein</keyword>
<dbReference type="SUPFAM" id="SSF56047">
    <property type="entry name" value="Ribosomal protein S8"/>
    <property type="match status" value="1"/>
</dbReference>
<accession>A0A4Y6I5U7</accession>
<dbReference type="InterPro" id="IPR035987">
    <property type="entry name" value="Ribosomal_uS8_sf"/>
</dbReference>
<dbReference type="FunFam" id="3.30.1490.10:FF:000001">
    <property type="entry name" value="30S ribosomal protein S8"/>
    <property type="match status" value="1"/>
</dbReference>
<proteinExistence type="inferred from homology"/>
<keyword evidence="4 6" id="KW-0687">Ribonucleoprotein</keyword>
<dbReference type="Pfam" id="PF00410">
    <property type="entry name" value="Ribosomal_S8"/>
    <property type="match status" value="1"/>
</dbReference>
<dbReference type="InterPro" id="IPR000630">
    <property type="entry name" value="Ribosomal_uS8"/>
</dbReference>
<dbReference type="AlphaFoldDB" id="A0A4Y6I5U7"/>
<dbReference type="PROSITE" id="PS00053">
    <property type="entry name" value="RIBOSOMAL_S8"/>
    <property type="match status" value="1"/>
</dbReference>
<dbReference type="GO" id="GO:0006412">
    <property type="term" value="P:translation"/>
    <property type="evidence" value="ECO:0007669"/>
    <property type="project" value="InterPro"/>
</dbReference>
<name>A0A4Y6I5U7_9LAMI</name>
<evidence type="ECO:0000256" key="1">
    <source>
        <dbReference type="ARBA" id="ARBA00002569"/>
    </source>
</evidence>
<keyword evidence="7" id="KW-0934">Plastid</keyword>
<dbReference type="GO" id="GO:0005737">
    <property type="term" value="C:cytoplasm"/>
    <property type="evidence" value="ECO:0007669"/>
    <property type="project" value="UniProtKB-ARBA"/>
</dbReference>
<evidence type="ECO:0000313" key="7">
    <source>
        <dbReference type="EMBL" id="QDF64569.1"/>
    </source>
</evidence>
<keyword evidence="7" id="KW-0150">Chloroplast</keyword>
<organism evidence="7">
    <name type="scientific">Teucrium stocksianum subsp. stocksianum</name>
    <dbReference type="NCBI Taxonomy" id="2172032"/>
    <lineage>
        <taxon>Eukaryota</taxon>
        <taxon>Viridiplantae</taxon>
        <taxon>Streptophyta</taxon>
        <taxon>Embryophyta</taxon>
        <taxon>Tracheophyta</taxon>
        <taxon>Spermatophyta</taxon>
        <taxon>Magnoliopsida</taxon>
        <taxon>eudicotyledons</taxon>
        <taxon>Gunneridae</taxon>
        <taxon>Pentapetalae</taxon>
        <taxon>asterids</taxon>
        <taxon>lamiids</taxon>
        <taxon>Lamiales</taxon>
        <taxon>Lamiaceae</taxon>
        <taxon>Ajugoideae</taxon>
        <taxon>Teucrieae</taxon>
        <taxon>Teucrium</taxon>
    </lineage>
</organism>
<evidence type="ECO:0000256" key="4">
    <source>
        <dbReference type="ARBA" id="ARBA00023274"/>
    </source>
</evidence>
<evidence type="ECO:0000256" key="2">
    <source>
        <dbReference type="ARBA" id="ARBA00006471"/>
    </source>
</evidence>
<dbReference type="Gene3D" id="3.30.1490.10">
    <property type="match status" value="1"/>
</dbReference>
<evidence type="ECO:0000256" key="3">
    <source>
        <dbReference type="ARBA" id="ARBA00022980"/>
    </source>
</evidence>
<evidence type="ECO:0000256" key="6">
    <source>
        <dbReference type="RuleBase" id="RU003660"/>
    </source>
</evidence>
<comment type="function">
    <text evidence="1">One of the primary rRNA binding proteins, it binds directly to 16S rRNA central domain where it helps coordinate assembly of the platform of the 30S subunit.</text>
</comment>
<protein>
    <recommendedName>
        <fullName evidence="5">Small ribosomal subunit protein uS8c</fullName>
    </recommendedName>
</protein>
<dbReference type="GO" id="GO:0005840">
    <property type="term" value="C:ribosome"/>
    <property type="evidence" value="ECO:0007669"/>
    <property type="project" value="UniProtKB-KW"/>
</dbReference>
<dbReference type="GO" id="GO:1990904">
    <property type="term" value="C:ribonucleoprotein complex"/>
    <property type="evidence" value="ECO:0007669"/>
    <property type="project" value="UniProtKB-KW"/>
</dbReference>
<geneLocation type="chloroplast" evidence="7"/>
<dbReference type="EMBL" id="MH325133">
    <property type="protein sequence ID" value="QDF64569.1"/>
    <property type="molecule type" value="Genomic_DNA"/>
</dbReference>
<sequence>MLIISNFEAPKFLVHHGQRHYCRDNNLYTKCRYGSKKSCSHSIYKYYRKYCKNTFPRRFYRKRQKTSRKKPKFFGFNPAAKKEKEKTLYKFLNLKRISRPGLRIYSNSQRIPRILGGMGIVILSTSRGLMTDREARIEGIGGEILCYIW</sequence>
<dbReference type="GO" id="GO:0003735">
    <property type="term" value="F:structural constituent of ribosome"/>
    <property type="evidence" value="ECO:0007669"/>
    <property type="project" value="InterPro"/>
</dbReference>